<accession>A0A090DVF8</accession>
<organism evidence="1 2">
    <name type="scientific">Mesorhizobium plurifarium</name>
    <dbReference type="NCBI Taxonomy" id="69974"/>
    <lineage>
        <taxon>Bacteria</taxon>
        <taxon>Pseudomonadati</taxon>
        <taxon>Pseudomonadota</taxon>
        <taxon>Alphaproteobacteria</taxon>
        <taxon>Hyphomicrobiales</taxon>
        <taxon>Phyllobacteriaceae</taxon>
        <taxon>Mesorhizobium</taxon>
    </lineage>
</organism>
<name>A0A090DVF8_MESPL</name>
<sequence>MRQWANRPFRSNPMMLGINPLGVYTEHIADTPRGLYYLWYTRIHFDFSAQAQNLNIEAAIGDVLVNAGGPLKVFSGQWLIGCLEEGNQKSVFSPC</sequence>
<evidence type="ECO:0000313" key="2">
    <source>
        <dbReference type="Proteomes" id="UP000045285"/>
    </source>
</evidence>
<evidence type="ECO:0000313" key="1">
    <source>
        <dbReference type="EMBL" id="CDX20956.1"/>
    </source>
</evidence>
<proteinExistence type="predicted"/>
<keyword evidence="2" id="KW-1185">Reference proteome</keyword>
<protein>
    <submittedName>
        <fullName evidence="1">Uncharacterized protein</fullName>
    </submittedName>
</protein>
<gene>
    <name evidence="1" type="ORF">MPL3356_340113</name>
</gene>
<reference evidence="2" key="1">
    <citation type="submission" date="2014-08" db="EMBL/GenBank/DDBJ databases">
        <authorList>
            <person name="Moulin L."/>
        </authorList>
    </citation>
    <scope>NUCLEOTIDE SEQUENCE [LARGE SCALE GENOMIC DNA]</scope>
</reference>
<dbReference type="Proteomes" id="UP000045285">
    <property type="component" value="Unassembled WGS sequence"/>
</dbReference>
<dbReference type="AlphaFoldDB" id="A0A090DVF8"/>
<dbReference type="EMBL" id="CCMZ01000028">
    <property type="protein sequence ID" value="CDX20956.1"/>
    <property type="molecule type" value="Genomic_DNA"/>
</dbReference>